<feature type="transmembrane region" description="Helical" evidence="6">
    <location>
        <begin position="20"/>
        <end position="40"/>
    </location>
</feature>
<dbReference type="KEGG" id="foc:127750651"/>
<accession>A0A9C6X436</accession>
<keyword evidence="5 6" id="KW-0472">Membrane</keyword>
<name>A0A9C6X436_FRAOC</name>
<dbReference type="GeneID" id="127750651"/>
<evidence type="ECO:0000256" key="2">
    <source>
        <dbReference type="ARBA" id="ARBA00022475"/>
    </source>
</evidence>
<evidence type="ECO:0000313" key="7">
    <source>
        <dbReference type="Proteomes" id="UP000504606"/>
    </source>
</evidence>
<feature type="transmembrane region" description="Helical" evidence="6">
    <location>
        <begin position="299"/>
        <end position="326"/>
    </location>
</feature>
<keyword evidence="2 6" id="KW-1003">Cell membrane</keyword>
<keyword evidence="3 6" id="KW-0812">Transmembrane</keyword>
<evidence type="ECO:0000313" key="8">
    <source>
        <dbReference type="RefSeq" id="XP_052128806.1"/>
    </source>
</evidence>
<evidence type="ECO:0000256" key="5">
    <source>
        <dbReference type="ARBA" id="ARBA00023136"/>
    </source>
</evidence>
<feature type="transmembrane region" description="Helical" evidence="6">
    <location>
        <begin position="338"/>
        <end position="361"/>
    </location>
</feature>
<organism evidence="7 8">
    <name type="scientific">Frankliniella occidentalis</name>
    <name type="common">Western flower thrips</name>
    <name type="synonym">Euthrips occidentalis</name>
    <dbReference type="NCBI Taxonomy" id="133901"/>
    <lineage>
        <taxon>Eukaryota</taxon>
        <taxon>Metazoa</taxon>
        <taxon>Ecdysozoa</taxon>
        <taxon>Arthropoda</taxon>
        <taxon>Hexapoda</taxon>
        <taxon>Insecta</taxon>
        <taxon>Pterygota</taxon>
        <taxon>Neoptera</taxon>
        <taxon>Paraneoptera</taxon>
        <taxon>Thysanoptera</taxon>
        <taxon>Terebrantia</taxon>
        <taxon>Thripoidea</taxon>
        <taxon>Thripidae</taxon>
        <taxon>Frankliniella</taxon>
    </lineage>
</organism>
<keyword evidence="7" id="KW-1185">Reference proteome</keyword>
<comment type="subcellular location">
    <subcellularLocation>
        <location evidence="1 6">Cell membrane</location>
        <topology evidence="1 6">Multi-pass membrane protein</topology>
    </subcellularLocation>
</comment>
<sequence length="452" mass="50193">MAHSWRPRPWETVAFSRRVMMAHWHVVLVALQLVGILSCSGWPPRWSRHWACYGYVSLVVLAVARVALFAFLFFTVFKPQVETARKSSYPNEISYIFWLGAFNLCIKGLTVILTQVVMVLHSRDVSLLVRAVFLYLHSFPGPRHKHGCRRAAIAWFGANFAFNSIYSIIYANLFVHTWDGMFFILNDMMPDVLISATQDSFLHVVSANVDFLAAIADGVHEHVASLPRVAAAGSVRAAGAPGTACSATCPAHCGRVPVLLGEQGDARVLLHGLRTLRVRYQCVQDVVHATNWVYGWFNLLAGTATLIGGVVSLYSGVMLTITFAGVLGDYEDPLPFNAFDGASCLVLGTLLTTRLLVICAVGEQMSSENFRISSALQTGLARHPGIDLRIEREIQSFLRQTQMQEIRFGAFNLLYYDLDTIKRTIAACMTNIVILVQFSAISAQGKRREQYL</sequence>
<feature type="transmembrane region" description="Helical" evidence="6">
    <location>
        <begin position="95"/>
        <end position="120"/>
    </location>
</feature>
<reference evidence="8" key="1">
    <citation type="submission" date="2025-08" db="UniProtKB">
        <authorList>
            <consortium name="RefSeq"/>
        </authorList>
    </citation>
    <scope>IDENTIFICATION</scope>
    <source>
        <tissue evidence="8">Whole organism</tissue>
    </source>
</reference>
<dbReference type="GO" id="GO:0007165">
    <property type="term" value="P:signal transduction"/>
    <property type="evidence" value="ECO:0007669"/>
    <property type="project" value="UniProtKB-KW"/>
</dbReference>
<evidence type="ECO:0000256" key="3">
    <source>
        <dbReference type="ARBA" id="ARBA00022692"/>
    </source>
</evidence>
<dbReference type="GO" id="GO:0050909">
    <property type="term" value="P:sensory perception of taste"/>
    <property type="evidence" value="ECO:0007669"/>
    <property type="project" value="InterPro"/>
</dbReference>
<dbReference type="AlphaFoldDB" id="A0A9C6X436"/>
<proteinExistence type="inferred from homology"/>
<dbReference type="InterPro" id="IPR013604">
    <property type="entry name" value="7TM_chemorcpt"/>
</dbReference>
<dbReference type="OrthoDB" id="10663803at2759"/>
<evidence type="ECO:0000256" key="4">
    <source>
        <dbReference type="ARBA" id="ARBA00022989"/>
    </source>
</evidence>
<comment type="caution">
    <text evidence="6">Lacks conserved residue(s) required for the propagation of feature annotation.</text>
</comment>
<comment type="function">
    <text evidence="6">Gustatory receptor which mediates acceptance or avoidance behavior, depending on its substrates.</text>
</comment>
<dbReference type="Pfam" id="PF08395">
    <property type="entry name" value="7tm_7"/>
    <property type="match status" value="1"/>
</dbReference>
<keyword evidence="6" id="KW-0675">Receptor</keyword>
<keyword evidence="6" id="KW-0807">Transducer</keyword>
<feature type="transmembrane region" description="Helical" evidence="6">
    <location>
        <begin position="52"/>
        <end position="75"/>
    </location>
</feature>
<dbReference type="Proteomes" id="UP000504606">
    <property type="component" value="Unplaced"/>
</dbReference>
<dbReference type="RefSeq" id="XP_052128806.1">
    <property type="nucleotide sequence ID" value="XM_052272846.1"/>
</dbReference>
<comment type="similarity">
    <text evidence="6">Belongs to the insect chemoreceptor superfamily. Gustatory receptor (GR) family.</text>
</comment>
<keyword evidence="4 6" id="KW-1133">Transmembrane helix</keyword>
<gene>
    <name evidence="8" type="primary">LOC127750651</name>
</gene>
<dbReference type="GO" id="GO:0005886">
    <property type="term" value="C:plasma membrane"/>
    <property type="evidence" value="ECO:0007669"/>
    <property type="project" value="UniProtKB-SubCell"/>
</dbReference>
<evidence type="ECO:0000256" key="1">
    <source>
        <dbReference type="ARBA" id="ARBA00004651"/>
    </source>
</evidence>
<protein>
    <recommendedName>
        <fullName evidence="6">Gustatory receptor</fullName>
    </recommendedName>
</protein>
<evidence type="ECO:0000256" key="6">
    <source>
        <dbReference type="RuleBase" id="RU363108"/>
    </source>
</evidence>